<evidence type="ECO:0000256" key="4">
    <source>
        <dbReference type="SAM" id="MobiDB-lite"/>
    </source>
</evidence>
<dbReference type="Pfam" id="PF03793">
    <property type="entry name" value="PASTA"/>
    <property type="match status" value="2"/>
</dbReference>
<dbReference type="CDD" id="cd06575">
    <property type="entry name" value="PASTA_Pbp2x-like_2"/>
    <property type="match status" value="1"/>
</dbReference>
<evidence type="ECO:0000313" key="6">
    <source>
        <dbReference type="EMBL" id="GGA20823.1"/>
    </source>
</evidence>
<dbReference type="SMART" id="SM00740">
    <property type="entry name" value="PASTA"/>
    <property type="match status" value="2"/>
</dbReference>
<comment type="subcellular location">
    <subcellularLocation>
        <location evidence="1">Membrane</location>
    </subcellularLocation>
</comment>
<dbReference type="InterPro" id="IPR012338">
    <property type="entry name" value="Beta-lactam/transpept-like"/>
</dbReference>
<dbReference type="CDD" id="cd06576">
    <property type="entry name" value="PASTA_Pbp2x-like_1"/>
    <property type="match status" value="1"/>
</dbReference>
<keyword evidence="3" id="KW-0472">Membrane</keyword>
<dbReference type="SUPFAM" id="SSF56601">
    <property type="entry name" value="beta-lactamase/transpeptidase-like"/>
    <property type="match status" value="1"/>
</dbReference>
<dbReference type="EMBL" id="BMHF01000001">
    <property type="protein sequence ID" value="GGA20823.1"/>
    <property type="molecule type" value="Genomic_DNA"/>
</dbReference>
<reference evidence="7" key="1">
    <citation type="journal article" date="2019" name="Int. J. Syst. Evol. Microbiol.">
        <title>The Global Catalogue of Microorganisms (GCM) 10K type strain sequencing project: providing services to taxonomists for standard genome sequencing and annotation.</title>
        <authorList>
            <consortium name="The Broad Institute Genomics Platform"/>
            <consortium name="The Broad Institute Genome Sequencing Center for Infectious Disease"/>
            <person name="Wu L."/>
            <person name="Ma J."/>
        </authorList>
    </citation>
    <scope>NUCLEOTIDE SEQUENCE [LARGE SCALE GENOMIC DNA]</scope>
    <source>
        <strain evidence="7">CGMCC 1.15044</strain>
    </source>
</reference>
<organism evidence="6 7">
    <name type="scientific">Paenibacillus physcomitrellae</name>
    <dbReference type="NCBI Taxonomy" id="1619311"/>
    <lineage>
        <taxon>Bacteria</taxon>
        <taxon>Bacillati</taxon>
        <taxon>Bacillota</taxon>
        <taxon>Bacilli</taxon>
        <taxon>Bacillales</taxon>
        <taxon>Paenibacillaceae</taxon>
        <taxon>Paenibacillus</taxon>
    </lineage>
</organism>
<sequence length="742" mass="81115">MTRRIKMRTLLIGGLTTLFFIVLITRVFWIQVVNAGFWQDYAEQQWSKKEVIKATRGTITDRNGDTLAVDIPAYTVAVNPRIIDKYNIQSDVVEGLHSILNKPEYELLALVSAKDKDGNLYAQREVRLEGWKVDLEVKNKVEDLQKKIKEEHHISDSGISFVNETKRYYPQQTLASHILGYMNREGAPVSGLEAYYNKQLEGQDGELQYEADPKGIEVPKADKMYTPVKNGDNIQLTIDSTIQYYIETAMKKAYDDLKPISMTVIAADPNTMDILGMANMPTFNPNTYWEDYNPENFTNHALTSVYEPGSTFKIVTLAGAVQEGLFNPNETYQSGSIRVPGRTIHDINRSGWGTISFLEGVKRSSNVAFVKLGYEKLGPEKLKDYIEKFGFGQKTGIELPGELKGTVNMQYPADYAAASYGHGQLLVTPIQQVAAVSAVANGGKLLEPHIIKSITDPNTGKTTETKPKVVRQVISPENAKKVGSYLEQVVADQKIGTGRHAYIDGYRVAGKTGTAVKVVNGEYDYSKSIVSFIGYAPVNDPKILMLVVIDQPQNSELGGSTAAAPIFKDIVSKALPYMGVPKANVTTEKANAKTTSSDPTPALTGKALKDATNQLIKSGIAYETLGKGSKVISQFPKEGTPMEAGQVIYLLTEESKTMAVPDLTGESLRDAVEVLSLMGISVTAEGEGYVTSQTVTSNKDGSRKAHLKLAPPTTMESASSDDNSDPDGGITTETIKDSEPPG</sequence>
<dbReference type="PANTHER" id="PTHR30627:SF1">
    <property type="entry name" value="PEPTIDOGLYCAN D,D-TRANSPEPTIDASE FTSI"/>
    <property type="match status" value="1"/>
</dbReference>
<dbReference type="RefSeq" id="WP_094093579.1">
    <property type="nucleotide sequence ID" value="NZ_BMHF01000001.1"/>
</dbReference>
<comment type="caution">
    <text evidence="6">The sequence shown here is derived from an EMBL/GenBank/DDBJ whole genome shotgun (WGS) entry which is preliminary data.</text>
</comment>
<dbReference type="Gene3D" id="3.40.710.10">
    <property type="entry name" value="DD-peptidase/beta-lactamase superfamily"/>
    <property type="match status" value="1"/>
</dbReference>
<evidence type="ECO:0000313" key="7">
    <source>
        <dbReference type="Proteomes" id="UP000609323"/>
    </source>
</evidence>
<gene>
    <name evidence="6" type="ORF">GCM10010917_01900</name>
</gene>
<dbReference type="InterPro" id="IPR036138">
    <property type="entry name" value="PBP_dimer_sf"/>
</dbReference>
<name>A0ABQ1FMW3_9BACL</name>
<evidence type="ECO:0000256" key="2">
    <source>
        <dbReference type="ARBA" id="ARBA00007171"/>
    </source>
</evidence>
<protein>
    <submittedName>
        <fullName evidence="6">Stage V sporulation protein D</fullName>
    </submittedName>
</protein>
<dbReference type="Pfam" id="PF00905">
    <property type="entry name" value="Transpeptidase"/>
    <property type="match status" value="1"/>
</dbReference>
<accession>A0ABQ1FMW3</accession>
<dbReference type="InterPro" id="IPR005543">
    <property type="entry name" value="PASTA_dom"/>
</dbReference>
<evidence type="ECO:0000259" key="5">
    <source>
        <dbReference type="PROSITE" id="PS51178"/>
    </source>
</evidence>
<comment type="similarity">
    <text evidence="2">Belongs to the transpeptidase family.</text>
</comment>
<dbReference type="InterPro" id="IPR050515">
    <property type="entry name" value="Beta-lactam/transpept"/>
</dbReference>
<dbReference type="SUPFAM" id="SSF54184">
    <property type="entry name" value="Penicillin-binding protein 2x (pbp-2x), c-terminal domain"/>
    <property type="match status" value="2"/>
</dbReference>
<feature type="domain" description="PASTA" evidence="5">
    <location>
        <begin position="656"/>
        <end position="711"/>
    </location>
</feature>
<dbReference type="PANTHER" id="PTHR30627">
    <property type="entry name" value="PEPTIDOGLYCAN D,D-TRANSPEPTIDASE"/>
    <property type="match status" value="1"/>
</dbReference>
<evidence type="ECO:0000256" key="1">
    <source>
        <dbReference type="ARBA" id="ARBA00004370"/>
    </source>
</evidence>
<dbReference type="SUPFAM" id="SSF56519">
    <property type="entry name" value="Penicillin binding protein dimerisation domain"/>
    <property type="match status" value="1"/>
</dbReference>
<evidence type="ECO:0000256" key="3">
    <source>
        <dbReference type="ARBA" id="ARBA00023136"/>
    </source>
</evidence>
<keyword evidence="7" id="KW-1185">Reference proteome</keyword>
<dbReference type="Pfam" id="PF03717">
    <property type="entry name" value="PBP_dimer"/>
    <property type="match status" value="1"/>
</dbReference>
<dbReference type="Gene3D" id="3.90.1310.10">
    <property type="entry name" value="Penicillin-binding protein 2a (Domain 2)"/>
    <property type="match status" value="1"/>
</dbReference>
<feature type="region of interest" description="Disordered" evidence="4">
    <location>
        <begin position="694"/>
        <end position="742"/>
    </location>
</feature>
<dbReference type="InterPro" id="IPR001460">
    <property type="entry name" value="PCN-bd_Tpept"/>
</dbReference>
<dbReference type="InterPro" id="IPR005311">
    <property type="entry name" value="PBP_dimer"/>
</dbReference>
<feature type="domain" description="PASTA" evidence="5">
    <location>
        <begin position="594"/>
        <end position="654"/>
    </location>
</feature>
<dbReference type="PROSITE" id="PS51178">
    <property type="entry name" value="PASTA"/>
    <property type="match status" value="2"/>
</dbReference>
<dbReference type="Proteomes" id="UP000609323">
    <property type="component" value="Unassembled WGS sequence"/>
</dbReference>
<proteinExistence type="inferred from homology"/>